<dbReference type="AlphaFoldDB" id="A0A024GDU4"/>
<keyword evidence="2" id="KW-1185">Reference proteome</keyword>
<dbReference type="EMBL" id="CAIX01000077">
    <property type="protein sequence ID" value="CCI44714.1"/>
    <property type="molecule type" value="Genomic_DNA"/>
</dbReference>
<organism evidence="1 2">
    <name type="scientific">Albugo candida</name>
    <dbReference type="NCBI Taxonomy" id="65357"/>
    <lineage>
        <taxon>Eukaryota</taxon>
        <taxon>Sar</taxon>
        <taxon>Stramenopiles</taxon>
        <taxon>Oomycota</taxon>
        <taxon>Peronosporomycetes</taxon>
        <taxon>Albuginales</taxon>
        <taxon>Albuginaceae</taxon>
        <taxon>Albugo</taxon>
    </lineage>
</organism>
<evidence type="ECO:0000313" key="2">
    <source>
        <dbReference type="Proteomes" id="UP000053237"/>
    </source>
</evidence>
<name>A0A024GDU4_9STRA</name>
<protein>
    <submittedName>
        <fullName evidence="1">Uncharacterized protein</fullName>
    </submittedName>
</protein>
<sequence>MKVRDEGLRLVKHLSREFRSPSDEEKLILAQAKRFYFSIFAVDQTQGAPISILWRKSVEMIVMDDQLRRYLGMESIQGSISSLWMRMLAMLSLHKQNMNYRSARANRTSTRPSRQGAILYDVNQSMENDQFGERRMYFKFHARRSCRK</sequence>
<accession>A0A024GDU4</accession>
<proteinExistence type="predicted"/>
<comment type="caution">
    <text evidence="1">The sequence shown here is derived from an EMBL/GenBank/DDBJ whole genome shotgun (WGS) entry which is preliminary data.</text>
</comment>
<gene>
    <name evidence="1" type="ORF">BN9_055380</name>
</gene>
<reference evidence="1 2" key="1">
    <citation type="submission" date="2012-05" db="EMBL/GenBank/DDBJ databases">
        <title>Recombination and specialization in a pathogen metapopulation.</title>
        <authorList>
            <person name="Gardiner A."/>
            <person name="Kemen E."/>
            <person name="Schultz-Larsen T."/>
            <person name="MacLean D."/>
            <person name="Van Oosterhout C."/>
            <person name="Jones J.D.G."/>
        </authorList>
    </citation>
    <scope>NUCLEOTIDE SEQUENCE [LARGE SCALE GENOMIC DNA]</scope>
    <source>
        <strain evidence="1 2">Ac Nc2</strain>
    </source>
</reference>
<evidence type="ECO:0000313" key="1">
    <source>
        <dbReference type="EMBL" id="CCI44714.1"/>
    </source>
</evidence>
<dbReference type="InParanoid" id="A0A024GDU4"/>
<dbReference type="Proteomes" id="UP000053237">
    <property type="component" value="Unassembled WGS sequence"/>
</dbReference>